<sequence>MQCVEVQKGSALVGDGQLGVVLVHGFNSGPETWGHVQERIEQDQSLGAVRLLSFHYATGVAKWGPLGIRVFPEISTIADSLKEYLRTEGGPFDDLVIITHSMGGLVVQRYLARMLTDGHGSELARIRRVVMLACPNDGSELLRSLRHAVFGRRGRNPQERELRPLNKEVAETRRVIVNQVLRATAITDRTCPVPFFVYAGESDGIVSVESARSVFSDAAALPGDHFSILEAVTPEHRTFTTLRRHLHETASARSAADQPPGKAPDGPARSAGLEEVVRPRQVGVIPPPAGAFQDRAERARLRRPVAGGGTAVLGQVAAAQGVQGPDRGQVLSGMGGVGKTQLAADHARSALTGGEVDLLVWVTAADRTSLVVGLGRAGIEIAGAQPGDLEAAAEAFTAWLEPKAGQEVYRWLVVLDDVSDPADLEGLWPPASPHGRTLITTRRRDAAFAHDGRTRIDVGVFTEAEAVSYLGAVLAIHGRSEPAEQLAALAEDLGRLPLALSQAAAFMADADMGVSDYRVLLADRTGSLAEASPQPLPPGHTQEMAAAWDLSIGRAGRMRPAGLAPLLLHLAAFLDPNGIPAAVLATSPALTYLTQERASSAGLPLHDPASGDATTREVTEGEVTAGLRVLHRLSLIDHTPDVSHREVRIHALIQRAVRDTLTTEQYHNAARTAADALMAAWPDVERDTVLAQTLRAGATVLATHAEAALHQPRAHDILNRTGRSFGEFGQVTAAVTYYQYLAGTTRHHLGPDHPDTLAARHNLARSQGEAGDVAGAVTAFVELLDDYVRVLGPDSPHTLAARHDVAFWRGEAGDAGGAVTAFAELLDDRLRVLGPDHPDALLTRHNLAFWRGHAGDVAGAVTAFAELLDDYVRVLGPDHPHTLAARHNLAFWRGHAGDVAGAVTAFAELLDDYVRVLGPDHPHTLAARHNLARSQGEAGDVAGAVTAFAELLDDRLRVLGPDHPHTLKTRNALAHWQERSGEGLDTNG</sequence>
<dbReference type="Proteomes" id="UP001321542">
    <property type="component" value="Chromosome"/>
</dbReference>
<protein>
    <recommendedName>
        <fullName evidence="2">NB-ARC domain-containing protein</fullName>
    </recommendedName>
</protein>
<name>A0ABN5V7Y1_9ACTN</name>
<evidence type="ECO:0000313" key="4">
    <source>
        <dbReference type="Proteomes" id="UP001321542"/>
    </source>
</evidence>
<feature type="region of interest" description="Disordered" evidence="1">
    <location>
        <begin position="248"/>
        <end position="270"/>
    </location>
</feature>
<dbReference type="PANTHER" id="PTHR46082:SF6">
    <property type="entry name" value="AAA+ ATPASE DOMAIN-CONTAINING PROTEIN-RELATED"/>
    <property type="match status" value="1"/>
</dbReference>
<dbReference type="InterPro" id="IPR029058">
    <property type="entry name" value="AB_hydrolase_fold"/>
</dbReference>
<dbReference type="Pfam" id="PF13424">
    <property type="entry name" value="TPR_12"/>
    <property type="match status" value="1"/>
</dbReference>
<gene>
    <name evidence="3" type="ORF">SGFS_006710</name>
</gene>
<organism evidence="3 4">
    <name type="scientific">Streptomyces graminofaciens</name>
    <dbReference type="NCBI Taxonomy" id="68212"/>
    <lineage>
        <taxon>Bacteria</taxon>
        <taxon>Bacillati</taxon>
        <taxon>Actinomycetota</taxon>
        <taxon>Actinomycetes</taxon>
        <taxon>Kitasatosporales</taxon>
        <taxon>Streptomycetaceae</taxon>
        <taxon>Streptomyces</taxon>
    </lineage>
</organism>
<dbReference type="SUPFAM" id="SSF53474">
    <property type="entry name" value="alpha/beta-Hydrolases"/>
    <property type="match status" value="1"/>
</dbReference>
<reference evidence="3 4" key="2">
    <citation type="journal article" date="2023" name="ChemBioChem">
        <title>Acyltransferase Domain Exchange between Two Independent Type I Polyketide Synthases in the Same Producer Strain of Macrolide Antibiotics.</title>
        <authorList>
            <person name="Kudo F."/>
            <person name="Kishikawa K."/>
            <person name="Tsuboi K."/>
            <person name="Kido T."/>
            <person name="Usui T."/>
            <person name="Hashimoto J."/>
            <person name="Shin-Ya K."/>
            <person name="Miyanaga A."/>
            <person name="Eguchi T."/>
        </authorList>
    </citation>
    <scope>NUCLEOTIDE SEQUENCE [LARGE SCALE GENOMIC DNA]</scope>
    <source>
        <strain evidence="3 4">A-8890</strain>
    </source>
</reference>
<feature type="domain" description="NB-ARC" evidence="2">
    <location>
        <begin position="331"/>
        <end position="467"/>
    </location>
</feature>
<dbReference type="InterPro" id="IPR002182">
    <property type="entry name" value="NB-ARC"/>
</dbReference>
<dbReference type="InterPro" id="IPR053137">
    <property type="entry name" value="NLR-like"/>
</dbReference>
<dbReference type="InterPro" id="IPR027417">
    <property type="entry name" value="P-loop_NTPase"/>
</dbReference>
<evidence type="ECO:0000259" key="2">
    <source>
        <dbReference type="Pfam" id="PF00931"/>
    </source>
</evidence>
<proteinExistence type="predicted"/>
<dbReference type="Pfam" id="PF13374">
    <property type="entry name" value="TPR_10"/>
    <property type="match status" value="3"/>
</dbReference>
<dbReference type="EMBL" id="AP018448">
    <property type="protein sequence ID" value="BBC29377.1"/>
    <property type="molecule type" value="Genomic_DNA"/>
</dbReference>
<accession>A0ABN5V7Y1</accession>
<dbReference type="Gene3D" id="3.40.50.300">
    <property type="entry name" value="P-loop containing nucleotide triphosphate hydrolases"/>
    <property type="match status" value="1"/>
</dbReference>
<keyword evidence="4" id="KW-1185">Reference proteome</keyword>
<reference evidence="3 4" key="1">
    <citation type="journal article" date="2010" name="ChemBioChem">
        <title>Cloning and characterization of the biosynthetic gene cluster of 16-membered macrolide antibiotic FD-891: involvement of a dual functional cytochrome P450 monooxygenase catalyzing epoxidation and hydroxylation.</title>
        <authorList>
            <person name="Kudo F."/>
            <person name="Motegi A."/>
            <person name="Mizoue K."/>
            <person name="Eguchi T."/>
        </authorList>
    </citation>
    <scope>NUCLEOTIDE SEQUENCE [LARGE SCALE GENOMIC DNA]</scope>
    <source>
        <strain evidence="3 4">A-8890</strain>
    </source>
</reference>
<evidence type="ECO:0000313" key="3">
    <source>
        <dbReference type="EMBL" id="BBC29377.1"/>
    </source>
</evidence>
<evidence type="ECO:0000256" key="1">
    <source>
        <dbReference type="SAM" id="MobiDB-lite"/>
    </source>
</evidence>
<dbReference type="Pfam" id="PF00931">
    <property type="entry name" value="NB-ARC"/>
    <property type="match status" value="1"/>
</dbReference>
<dbReference type="SUPFAM" id="SSF52540">
    <property type="entry name" value="P-loop containing nucleoside triphosphate hydrolases"/>
    <property type="match status" value="1"/>
</dbReference>
<dbReference type="InterPro" id="IPR011990">
    <property type="entry name" value="TPR-like_helical_dom_sf"/>
</dbReference>
<dbReference type="SUPFAM" id="SSF48452">
    <property type="entry name" value="TPR-like"/>
    <property type="match status" value="2"/>
</dbReference>
<dbReference type="Gene3D" id="3.40.50.1820">
    <property type="entry name" value="alpha/beta hydrolase"/>
    <property type="match status" value="1"/>
</dbReference>
<dbReference type="PANTHER" id="PTHR46082">
    <property type="entry name" value="ATP/GTP-BINDING PROTEIN-RELATED"/>
    <property type="match status" value="1"/>
</dbReference>
<dbReference type="Gene3D" id="1.25.40.10">
    <property type="entry name" value="Tetratricopeptide repeat domain"/>
    <property type="match status" value="2"/>
</dbReference>